<reference evidence="2" key="1">
    <citation type="submission" date="2018-07" db="EMBL/GenBank/DDBJ databases">
        <authorList>
            <consortium name="GenomeTrakr network: Whole genome sequencing for foodborne pathogen traceback"/>
        </authorList>
    </citation>
    <scope>NUCLEOTIDE SEQUENCE</scope>
    <source>
        <strain evidence="1">CNSV-T3-MD10-10-RV-C</strain>
        <strain evidence="2">CNSV-T3-MD10-10-RV-D</strain>
    </source>
</reference>
<evidence type="ECO:0000313" key="2">
    <source>
        <dbReference type="EMBL" id="EBR7789519.1"/>
    </source>
</evidence>
<dbReference type="EMBL" id="AAGTJB010000007">
    <property type="protein sequence ID" value="EBR7789519.1"/>
    <property type="molecule type" value="Genomic_DNA"/>
</dbReference>
<name>A0A5U8FCY1_SALER</name>
<organism evidence="2">
    <name type="scientific">Salmonella enterica</name>
    <name type="common">Salmonella choleraesuis</name>
    <dbReference type="NCBI Taxonomy" id="28901"/>
    <lineage>
        <taxon>Bacteria</taxon>
        <taxon>Pseudomonadati</taxon>
        <taxon>Pseudomonadota</taxon>
        <taxon>Gammaproteobacteria</taxon>
        <taxon>Enterobacterales</taxon>
        <taxon>Enterobacteriaceae</taxon>
        <taxon>Salmonella</taxon>
    </lineage>
</organism>
<dbReference type="EMBL" id="AAGTJX010000003">
    <property type="protein sequence ID" value="EBR7748903.1"/>
    <property type="molecule type" value="Genomic_DNA"/>
</dbReference>
<gene>
    <name evidence="2" type="ORF">B9796_08560</name>
    <name evidence="1" type="ORF">B9797_06005</name>
</gene>
<dbReference type="AlphaFoldDB" id="A0A5U8FCY1"/>
<sequence>MTIDIKQLKSNLIEGYKFADEITDDEINKVLSEIHKQGASTQEEVDRIVSSVLEGKRHYAFESLDTSNTTSLALQLIQAAKVYAQTQGR</sequence>
<protein>
    <submittedName>
        <fullName evidence="2">Uncharacterized protein</fullName>
    </submittedName>
</protein>
<evidence type="ECO:0000313" key="1">
    <source>
        <dbReference type="EMBL" id="EBR7748903.1"/>
    </source>
</evidence>
<proteinExistence type="predicted"/>
<comment type="caution">
    <text evidence="2">The sequence shown here is derived from an EMBL/GenBank/DDBJ whole genome shotgun (WGS) entry which is preliminary data.</text>
</comment>
<accession>A0A5U8FCY1</accession>